<comment type="caution">
    <text evidence="1">The sequence shown here is derived from an EMBL/GenBank/DDBJ whole genome shotgun (WGS) entry which is preliminary data.</text>
</comment>
<reference evidence="1 2" key="1">
    <citation type="journal article" date="2021" name="Sci. Rep.">
        <title>Chromosome anchoring in Senegalese sole (Solea senegalensis) reveals sex-associated markers and genome rearrangements in flatfish.</title>
        <authorList>
            <person name="Guerrero-Cozar I."/>
            <person name="Gomez-Garrido J."/>
            <person name="Berbel C."/>
            <person name="Martinez-Blanch J.F."/>
            <person name="Alioto T."/>
            <person name="Claros M.G."/>
            <person name="Gagnaire P.A."/>
            <person name="Manchado M."/>
        </authorList>
    </citation>
    <scope>NUCLEOTIDE SEQUENCE [LARGE SCALE GENOMIC DNA]</scope>
    <source>
        <strain evidence="1">Sse05_10M</strain>
    </source>
</reference>
<dbReference type="EMBL" id="JAGKHQ010000004">
    <property type="protein sequence ID" value="KAG7519008.1"/>
    <property type="molecule type" value="Genomic_DNA"/>
</dbReference>
<dbReference type="Proteomes" id="UP000693946">
    <property type="component" value="Linkage Group LG12"/>
</dbReference>
<gene>
    <name evidence="1" type="ORF">JOB18_049534</name>
</gene>
<organism evidence="1 2">
    <name type="scientific">Solea senegalensis</name>
    <name type="common">Senegalese sole</name>
    <dbReference type="NCBI Taxonomy" id="28829"/>
    <lineage>
        <taxon>Eukaryota</taxon>
        <taxon>Metazoa</taxon>
        <taxon>Chordata</taxon>
        <taxon>Craniata</taxon>
        <taxon>Vertebrata</taxon>
        <taxon>Euteleostomi</taxon>
        <taxon>Actinopterygii</taxon>
        <taxon>Neopterygii</taxon>
        <taxon>Teleostei</taxon>
        <taxon>Neoteleostei</taxon>
        <taxon>Acanthomorphata</taxon>
        <taxon>Carangaria</taxon>
        <taxon>Pleuronectiformes</taxon>
        <taxon>Pleuronectoidei</taxon>
        <taxon>Soleidae</taxon>
        <taxon>Solea</taxon>
    </lineage>
</organism>
<name>A0AAV6SQ41_SOLSE</name>
<accession>A0AAV6SQ41</accession>
<dbReference type="AlphaFoldDB" id="A0AAV6SQ41"/>
<evidence type="ECO:0000313" key="1">
    <source>
        <dbReference type="EMBL" id="KAG7519008.1"/>
    </source>
</evidence>
<keyword evidence="2" id="KW-1185">Reference proteome</keyword>
<evidence type="ECO:0000313" key="2">
    <source>
        <dbReference type="Proteomes" id="UP000693946"/>
    </source>
</evidence>
<sequence>MIRVLTLRLRVESVSERGHLELLPHVSTISTFRSLHRVPPHVRPPRITRGSGSESITIVLIVIVIIDEIYKGARPRGRSVSVWTSAVVHGSRTQNELGINMDVHQAPCPRPPCLSLCAATARRVPETSFSSTAASGRRAKVINKHPQMVHRRDLATLTTRIKLLLSGVSANSGNSRTRNLRKTPIKW</sequence>
<protein>
    <submittedName>
        <fullName evidence="1">Uncharacterized protein</fullName>
    </submittedName>
</protein>
<proteinExistence type="predicted"/>